<accession>A0A4Q5J0H6</accession>
<sequence length="468" mass="49610">MDLADEQTRAAWKALLGARLFGGRKVVVGLVPLAASVTWLSMLREAGARRPLVLATGRGAGPVPDDDEADVHVIDRPPAPSMTEELREADVLVHDLPPAAAAALAAYDPDCEAVWLMGWFVVNEPFDGRPVLGGRPASWLALEDKLLAESVWDAVGAAHAPARVVPVDAGALDAAADELDEGAGTVWAGDARDGFNGGGDFTRWVVTPEDRAAALAFFAPRCDRVRVLPFLDGVPCSIHGIVLPDGTAAFRPVELAILRGQDRRFVYGGQGTTWDPPEDDRAQMRDLVRRTGEHLRERVGYRGAFGIDGVLTRDGFRPTELNTRMAGGLSTLARATDDMAFLLLQLAQLADHPPEVTVAELEAWALPAMDGHRVAKALAMSTGRVAAESCELPVRWDGSCLSAAGEDDADGHVLAGPAAVGTFCMLRDLDLAPGERLGPLNAALMAFLDAELGTGFGPVDVPPDLRPG</sequence>
<name>A0A4Q5J0H6_9ACTN</name>
<organism evidence="1 2">
    <name type="scientific">Nocardioides iriomotensis</name>
    <dbReference type="NCBI Taxonomy" id="715784"/>
    <lineage>
        <taxon>Bacteria</taxon>
        <taxon>Bacillati</taxon>
        <taxon>Actinomycetota</taxon>
        <taxon>Actinomycetes</taxon>
        <taxon>Propionibacteriales</taxon>
        <taxon>Nocardioidaceae</taxon>
        <taxon>Nocardioides</taxon>
    </lineage>
</organism>
<evidence type="ECO:0008006" key="3">
    <source>
        <dbReference type="Google" id="ProtNLM"/>
    </source>
</evidence>
<evidence type="ECO:0000313" key="1">
    <source>
        <dbReference type="EMBL" id="RYU11834.1"/>
    </source>
</evidence>
<protein>
    <recommendedName>
        <fullName evidence="3">ATP-grasp domain-containing protein</fullName>
    </recommendedName>
</protein>
<keyword evidence="2" id="KW-1185">Reference proteome</keyword>
<dbReference type="OrthoDB" id="3325712at2"/>
<dbReference type="SUPFAM" id="SSF56059">
    <property type="entry name" value="Glutathione synthetase ATP-binding domain-like"/>
    <property type="match status" value="1"/>
</dbReference>
<comment type="caution">
    <text evidence="1">The sequence shown here is derived from an EMBL/GenBank/DDBJ whole genome shotgun (WGS) entry which is preliminary data.</text>
</comment>
<dbReference type="EMBL" id="SDPU01000022">
    <property type="protein sequence ID" value="RYU11834.1"/>
    <property type="molecule type" value="Genomic_DNA"/>
</dbReference>
<dbReference type="Gene3D" id="3.30.470.20">
    <property type="entry name" value="ATP-grasp fold, B domain"/>
    <property type="match status" value="1"/>
</dbReference>
<dbReference type="Proteomes" id="UP000291189">
    <property type="component" value="Unassembled WGS sequence"/>
</dbReference>
<proteinExistence type="predicted"/>
<dbReference type="RefSeq" id="WP_129987421.1">
    <property type="nucleotide sequence ID" value="NZ_SDPU01000022.1"/>
</dbReference>
<dbReference type="AlphaFoldDB" id="A0A4Q5J0H6"/>
<reference evidence="1 2" key="1">
    <citation type="submission" date="2019-01" db="EMBL/GenBank/DDBJ databases">
        <title>Nocardioides guangzhouensis sp. nov., an actinobacterium isolated from soil.</title>
        <authorList>
            <person name="Fu Y."/>
            <person name="Cai Y."/>
            <person name="Lin Z."/>
            <person name="Chen P."/>
        </authorList>
    </citation>
    <scope>NUCLEOTIDE SEQUENCE [LARGE SCALE GENOMIC DNA]</scope>
    <source>
        <strain evidence="1 2">NBRC 105384</strain>
    </source>
</reference>
<gene>
    <name evidence="1" type="ORF">ETU37_11225</name>
</gene>
<evidence type="ECO:0000313" key="2">
    <source>
        <dbReference type="Proteomes" id="UP000291189"/>
    </source>
</evidence>